<feature type="active site" description="Proton acceptor" evidence="8">
    <location>
        <position position="249"/>
    </location>
</feature>
<keyword evidence="5 8" id="KW-0547">Nucleotide-binding</keyword>
<evidence type="ECO:0000256" key="5">
    <source>
        <dbReference type="ARBA" id="ARBA00022741"/>
    </source>
</evidence>
<feature type="binding site" evidence="8">
    <location>
        <position position="259"/>
    </location>
    <ligand>
        <name>Mg(2+)</name>
        <dbReference type="ChEBI" id="CHEBI:18420"/>
    </ligand>
</feature>
<comment type="catalytic activity">
    <reaction evidence="8">
        <text>L-threonyl-[protein] + ATP = 3-O-(5'-adenylyl)-L-threonyl-[protein] + diphosphate</text>
        <dbReference type="Rhea" id="RHEA:54292"/>
        <dbReference type="Rhea" id="RHEA-COMP:11060"/>
        <dbReference type="Rhea" id="RHEA-COMP:13847"/>
        <dbReference type="ChEBI" id="CHEBI:30013"/>
        <dbReference type="ChEBI" id="CHEBI:30616"/>
        <dbReference type="ChEBI" id="CHEBI:33019"/>
        <dbReference type="ChEBI" id="CHEBI:138113"/>
        <dbReference type="EC" id="2.7.7.108"/>
    </reaction>
</comment>
<dbReference type="HAMAP" id="MF_00692">
    <property type="entry name" value="SelO"/>
    <property type="match status" value="1"/>
</dbReference>
<comment type="catalytic activity">
    <reaction evidence="8">
        <text>L-seryl-[protein] + ATP = 3-O-(5'-adenylyl)-L-seryl-[protein] + diphosphate</text>
        <dbReference type="Rhea" id="RHEA:58120"/>
        <dbReference type="Rhea" id="RHEA-COMP:9863"/>
        <dbReference type="Rhea" id="RHEA-COMP:15073"/>
        <dbReference type="ChEBI" id="CHEBI:29999"/>
        <dbReference type="ChEBI" id="CHEBI:30616"/>
        <dbReference type="ChEBI" id="CHEBI:33019"/>
        <dbReference type="ChEBI" id="CHEBI:142516"/>
        <dbReference type="EC" id="2.7.7.108"/>
    </reaction>
</comment>
<feature type="binding site" evidence="8">
    <location>
        <position position="90"/>
    </location>
    <ligand>
        <name>ATP</name>
        <dbReference type="ChEBI" id="CHEBI:30616"/>
    </ligand>
</feature>
<evidence type="ECO:0000256" key="4">
    <source>
        <dbReference type="ARBA" id="ARBA00022723"/>
    </source>
</evidence>
<organism evidence="9 10">
    <name type="scientific">Moheibacter lacus</name>
    <dbReference type="NCBI Taxonomy" id="2745851"/>
    <lineage>
        <taxon>Bacteria</taxon>
        <taxon>Pseudomonadati</taxon>
        <taxon>Bacteroidota</taxon>
        <taxon>Flavobacteriia</taxon>
        <taxon>Flavobacteriales</taxon>
        <taxon>Weeksellaceae</taxon>
        <taxon>Moheibacter</taxon>
    </lineage>
</organism>
<sequence>MKSDSIFNFDNSYKKLSPKFFESVHPFPAPNPELLLLNQDLLKELDLENADKNELAQILSGNKLAVGSEPIAQAYAGHQFGHFTMLGDGRAILLGEHLTNSEKRLDIQLKGSGQTPFSRRGDGKATLKSMLREYLMSEAIHHLGIPTSRSLAVIKTGEKVYREMLQDGAVLTRIMRSHIRVGTFEFARYFGGIEYVDELMKYTTHRHFPELKEAKNQALALLEKVMELQMDLIINWTRVGFIHGVMNTDNASISDETFDYGPCAFLGKYIPETVFSSIDTHGRYAFGNQPNIIKWNLARFAETLIPLIDSDEKKAIEMATEKINEFDQKFTQKWYRMYASKLGFVEIKEGDEKLVDEFLGLMEIHQKDYTNSFTFLRMPEIFDENQFFLDEKFEAWISKWKLRIQNQEGGKQAAFDLMQKTNPVFIPRNYFVEKALETAVNGDLTEFNSFLEILKNPYEFNLENKNYLHAPEAFDAEFVTFCGT</sequence>
<feature type="binding site" evidence="8">
    <location>
        <position position="87"/>
    </location>
    <ligand>
        <name>ATP</name>
        <dbReference type="ChEBI" id="CHEBI:30616"/>
    </ligand>
</feature>
<dbReference type="Pfam" id="PF02696">
    <property type="entry name" value="SelO"/>
    <property type="match status" value="1"/>
</dbReference>
<comment type="catalytic activity">
    <reaction evidence="8">
        <text>L-histidyl-[protein] + UTP = N(tele)-(5'-uridylyl)-L-histidyl-[protein] + diphosphate</text>
        <dbReference type="Rhea" id="RHEA:83891"/>
        <dbReference type="Rhea" id="RHEA-COMP:9745"/>
        <dbReference type="Rhea" id="RHEA-COMP:20239"/>
        <dbReference type="ChEBI" id="CHEBI:29979"/>
        <dbReference type="ChEBI" id="CHEBI:33019"/>
        <dbReference type="ChEBI" id="CHEBI:46398"/>
        <dbReference type="ChEBI" id="CHEBI:233474"/>
    </reaction>
</comment>
<feature type="binding site" evidence="8">
    <location>
        <position position="259"/>
    </location>
    <ligand>
        <name>ATP</name>
        <dbReference type="ChEBI" id="CHEBI:30616"/>
    </ligand>
</feature>
<comment type="catalytic activity">
    <reaction evidence="8">
        <text>L-seryl-[protein] + UTP = O-(5'-uridylyl)-L-seryl-[protein] + diphosphate</text>
        <dbReference type="Rhea" id="RHEA:64604"/>
        <dbReference type="Rhea" id="RHEA-COMP:9863"/>
        <dbReference type="Rhea" id="RHEA-COMP:16635"/>
        <dbReference type="ChEBI" id="CHEBI:29999"/>
        <dbReference type="ChEBI" id="CHEBI:33019"/>
        <dbReference type="ChEBI" id="CHEBI:46398"/>
        <dbReference type="ChEBI" id="CHEBI:156051"/>
    </reaction>
</comment>
<comment type="cofactor">
    <cofactor evidence="8">
        <name>Mg(2+)</name>
        <dbReference type="ChEBI" id="CHEBI:18420"/>
    </cofactor>
    <cofactor evidence="8">
        <name>Mn(2+)</name>
        <dbReference type="ChEBI" id="CHEBI:29035"/>
    </cofactor>
</comment>
<evidence type="ECO:0000256" key="3">
    <source>
        <dbReference type="ARBA" id="ARBA00022695"/>
    </source>
</evidence>
<comment type="caution">
    <text evidence="9">The sequence shown here is derived from an EMBL/GenBank/DDBJ whole genome shotgun (WGS) entry which is preliminary data.</text>
</comment>
<reference evidence="9 10" key="1">
    <citation type="submission" date="2020-07" db="EMBL/GenBank/DDBJ databases">
        <title>Moheibacter lacus sp. nov., a member of the family Flavobacteriaceae isolated from freshwater lake sediment.</title>
        <authorList>
            <person name="Liu Y."/>
        </authorList>
    </citation>
    <scope>NUCLEOTIDE SEQUENCE [LARGE SCALE GENOMIC DNA]</scope>
    <source>
        <strain evidence="9 10">BDHS18</strain>
    </source>
</reference>
<dbReference type="PANTHER" id="PTHR32057">
    <property type="entry name" value="PROTEIN ADENYLYLTRANSFERASE SELO, MITOCHONDRIAL"/>
    <property type="match status" value="1"/>
</dbReference>
<dbReference type="GO" id="GO:0030145">
    <property type="term" value="F:manganese ion binding"/>
    <property type="evidence" value="ECO:0007669"/>
    <property type="project" value="UniProtKB-UniRule"/>
</dbReference>
<protein>
    <recommendedName>
        <fullName evidence="8">Protein nucleotidyltransferase YdiU</fullName>
        <ecNumber evidence="8">2.7.7.-</ecNumber>
    </recommendedName>
    <alternativeName>
        <fullName evidence="8">Protein adenylyltransferase YdiU</fullName>
        <ecNumber evidence="8">2.7.7.108</ecNumber>
    </alternativeName>
    <alternativeName>
        <fullName evidence="8">Protein uridylyltransferase YdiU</fullName>
        <ecNumber evidence="8">2.7.7.-</ecNumber>
    </alternativeName>
</protein>
<dbReference type="EMBL" id="JACDZE010000002">
    <property type="protein sequence ID" value="MBA5629843.1"/>
    <property type="molecule type" value="Genomic_DNA"/>
</dbReference>
<comment type="similarity">
    <text evidence="1 8">Belongs to the SELO family.</text>
</comment>
<keyword evidence="10" id="KW-1185">Reference proteome</keyword>
<feature type="binding site" evidence="8">
    <location>
        <position position="173"/>
    </location>
    <ligand>
        <name>ATP</name>
        <dbReference type="ChEBI" id="CHEBI:30616"/>
    </ligand>
</feature>
<dbReference type="AlphaFoldDB" id="A0A838ZS87"/>
<dbReference type="Proteomes" id="UP000552241">
    <property type="component" value="Unassembled WGS sequence"/>
</dbReference>
<accession>A0A838ZS87</accession>
<keyword evidence="4 8" id="KW-0479">Metal-binding</keyword>
<evidence type="ECO:0000313" key="10">
    <source>
        <dbReference type="Proteomes" id="UP000552241"/>
    </source>
</evidence>
<gene>
    <name evidence="8" type="primary">ydiU</name>
    <name evidence="8" type="synonym">selO</name>
    <name evidence="9" type="ORF">HU137_08695</name>
</gene>
<dbReference type="EC" id="2.7.7.-" evidence="8"/>
<feature type="binding site" evidence="8">
    <location>
        <position position="122"/>
    </location>
    <ligand>
        <name>ATP</name>
        <dbReference type="ChEBI" id="CHEBI:30616"/>
    </ligand>
</feature>
<comment type="catalytic activity">
    <reaction evidence="8">
        <text>L-tyrosyl-[protein] + UTP = O-(5'-uridylyl)-L-tyrosyl-[protein] + diphosphate</text>
        <dbReference type="Rhea" id="RHEA:83887"/>
        <dbReference type="Rhea" id="RHEA-COMP:10136"/>
        <dbReference type="Rhea" id="RHEA-COMP:20238"/>
        <dbReference type="ChEBI" id="CHEBI:33019"/>
        <dbReference type="ChEBI" id="CHEBI:46398"/>
        <dbReference type="ChEBI" id="CHEBI:46858"/>
        <dbReference type="ChEBI" id="CHEBI:90602"/>
    </reaction>
</comment>
<dbReference type="GO" id="GO:0000287">
    <property type="term" value="F:magnesium ion binding"/>
    <property type="evidence" value="ECO:0007669"/>
    <property type="project" value="UniProtKB-UniRule"/>
</dbReference>
<feature type="binding site" evidence="8">
    <location>
        <position position="123"/>
    </location>
    <ligand>
        <name>ATP</name>
        <dbReference type="ChEBI" id="CHEBI:30616"/>
    </ligand>
</feature>
<keyword evidence="8" id="KW-0464">Manganese</keyword>
<evidence type="ECO:0000256" key="1">
    <source>
        <dbReference type="ARBA" id="ARBA00009747"/>
    </source>
</evidence>
<dbReference type="RefSeq" id="WP_182043453.1">
    <property type="nucleotide sequence ID" value="NZ_JACDZE010000002.1"/>
</dbReference>
<dbReference type="GO" id="GO:0005524">
    <property type="term" value="F:ATP binding"/>
    <property type="evidence" value="ECO:0007669"/>
    <property type="project" value="UniProtKB-UniRule"/>
</dbReference>
<comment type="function">
    <text evidence="8">Nucleotidyltransferase involved in the post-translational modification of proteins. It can catalyze the addition of adenosine monophosphate (AMP) or uridine monophosphate (UMP) to a protein, resulting in modifications known as AMPylation and UMPylation.</text>
</comment>
<keyword evidence="6 8" id="KW-0067">ATP-binding</keyword>
<keyword evidence="2 8" id="KW-0808">Transferase</keyword>
<feature type="binding site" evidence="8">
    <location>
        <position position="250"/>
    </location>
    <ligand>
        <name>Mg(2+)</name>
        <dbReference type="ChEBI" id="CHEBI:18420"/>
    </ligand>
</feature>
<feature type="binding site" evidence="8">
    <location>
        <position position="110"/>
    </location>
    <ligand>
        <name>ATP</name>
        <dbReference type="ChEBI" id="CHEBI:30616"/>
    </ligand>
</feature>
<dbReference type="EC" id="2.7.7.108" evidence="8"/>
<dbReference type="GO" id="GO:0070733">
    <property type="term" value="F:AMPylase activity"/>
    <property type="evidence" value="ECO:0007669"/>
    <property type="project" value="UniProtKB-EC"/>
</dbReference>
<evidence type="ECO:0000256" key="2">
    <source>
        <dbReference type="ARBA" id="ARBA00022679"/>
    </source>
</evidence>
<feature type="binding site" evidence="8">
    <location>
        <position position="180"/>
    </location>
    <ligand>
        <name>ATP</name>
        <dbReference type="ChEBI" id="CHEBI:30616"/>
    </ligand>
</feature>
<dbReference type="InterPro" id="IPR003846">
    <property type="entry name" value="SelO"/>
</dbReference>
<evidence type="ECO:0000256" key="8">
    <source>
        <dbReference type="HAMAP-Rule" id="MF_00692"/>
    </source>
</evidence>
<dbReference type="PANTHER" id="PTHR32057:SF14">
    <property type="entry name" value="PROTEIN ADENYLYLTRANSFERASE SELO, MITOCHONDRIAL"/>
    <property type="match status" value="1"/>
</dbReference>
<comment type="catalytic activity">
    <reaction evidence="8">
        <text>L-tyrosyl-[protein] + ATP = O-(5'-adenylyl)-L-tyrosyl-[protein] + diphosphate</text>
        <dbReference type="Rhea" id="RHEA:54288"/>
        <dbReference type="Rhea" id="RHEA-COMP:10136"/>
        <dbReference type="Rhea" id="RHEA-COMP:13846"/>
        <dbReference type="ChEBI" id="CHEBI:30616"/>
        <dbReference type="ChEBI" id="CHEBI:33019"/>
        <dbReference type="ChEBI" id="CHEBI:46858"/>
        <dbReference type="ChEBI" id="CHEBI:83624"/>
        <dbReference type="EC" id="2.7.7.108"/>
    </reaction>
</comment>
<evidence type="ECO:0000313" key="9">
    <source>
        <dbReference type="EMBL" id="MBA5629843.1"/>
    </source>
</evidence>
<evidence type="ECO:0000256" key="6">
    <source>
        <dbReference type="ARBA" id="ARBA00022840"/>
    </source>
</evidence>
<evidence type="ECO:0000256" key="7">
    <source>
        <dbReference type="ARBA" id="ARBA00022842"/>
    </source>
</evidence>
<name>A0A838ZS87_9FLAO</name>
<keyword evidence="3 8" id="KW-0548">Nucleotidyltransferase</keyword>
<proteinExistence type="inferred from homology"/>
<dbReference type="NCBIfam" id="NF000658">
    <property type="entry name" value="PRK00029.1"/>
    <property type="match status" value="1"/>
</dbReference>
<feature type="binding site" evidence="8">
    <location>
        <position position="89"/>
    </location>
    <ligand>
        <name>ATP</name>
        <dbReference type="ChEBI" id="CHEBI:30616"/>
    </ligand>
</feature>
<keyword evidence="7 8" id="KW-0460">Magnesium</keyword>